<reference evidence="1" key="1">
    <citation type="submission" date="2021-06" db="EMBL/GenBank/DDBJ databases">
        <authorList>
            <person name="Nardi T."/>
            <person name="Nardi T."/>
        </authorList>
    </citation>
    <scope>NUCLEOTIDE SEQUENCE</scope>
</reference>
<sequence>MAAKKSYEGDVDLAKSFKEIIIEGPKNELEFGIVEFFGRHFSDKAIENALNSDLTIVQVLSEADKEIESSEKKLDEKLQKQTRSVVEELQEQKILQEEGREARQEATIERVLNIAERIFLRKKQWIMIV</sequence>
<comment type="caution">
    <text evidence="1">The sequence shown here is derived from an EMBL/GenBank/DDBJ whole genome shotgun (WGS) entry which is preliminary data.</text>
</comment>
<proteinExistence type="predicted"/>
<dbReference type="AlphaFoldDB" id="A0A8S4C4F4"/>
<dbReference type="Proteomes" id="UP000837675">
    <property type="component" value="Unassembled WGS sequence"/>
</dbReference>
<evidence type="ECO:0000313" key="2">
    <source>
        <dbReference type="Proteomes" id="UP000837675"/>
    </source>
</evidence>
<name>A0A8S4C4F4_9ACAR</name>
<gene>
    <name evidence="1" type="ORF">MHYMCMPASI_01202</name>
</gene>
<organism evidence="1 2">
    <name type="scientific">Hyalomma marginatum</name>
    <dbReference type="NCBI Taxonomy" id="34627"/>
    <lineage>
        <taxon>Eukaryota</taxon>
        <taxon>Metazoa</taxon>
        <taxon>Ecdysozoa</taxon>
        <taxon>Arthropoda</taxon>
        <taxon>Chelicerata</taxon>
        <taxon>Arachnida</taxon>
        <taxon>Acari</taxon>
        <taxon>Parasitiformes</taxon>
        <taxon>Ixodida</taxon>
        <taxon>Ixodoidea</taxon>
        <taxon>Ixodidae</taxon>
        <taxon>Hyalomminae</taxon>
        <taxon>Hyalomma</taxon>
    </lineage>
</organism>
<protein>
    <submittedName>
        <fullName evidence="1">Uncharacterized protein</fullName>
    </submittedName>
</protein>
<keyword evidence="2" id="KW-1185">Reference proteome</keyword>
<dbReference type="EMBL" id="CAJVAF010000359">
    <property type="protein sequence ID" value="CAG7600735.1"/>
    <property type="molecule type" value="Genomic_DNA"/>
</dbReference>
<accession>A0A8S4C4F4</accession>
<evidence type="ECO:0000313" key="1">
    <source>
        <dbReference type="EMBL" id="CAG7600735.1"/>
    </source>
</evidence>